<evidence type="ECO:0000259" key="2">
    <source>
        <dbReference type="Pfam" id="PF17761"/>
    </source>
</evidence>
<dbReference type="InterPro" id="IPR011856">
    <property type="entry name" value="tRNA_endonuc-like_dom_sf"/>
</dbReference>
<dbReference type="PANTHER" id="PTHR30547:SF5">
    <property type="entry name" value="NUCLEASE YHCG-RELATED"/>
    <property type="match status" value="1"/>
</dbReference>
<gene>
    <name evidence="3" type="ORF">A3F54_00795</name>
</gene>
<dbReference type="Proteomes" id="UP000176952">
    <property type="component" value="Unassembled WGS sequence"/>
</dbReference>
<dbReference type="Pfam" id="PF17761">
    <property type="entry name" value="DUF1016_N"/>
    <property type="match status" value="1"/>
</dbReference>
<dbReference type="GO" id="GO:0003676">
    <property type="term" value="F:nucleic acid binding"/>
    <property type="evidence" value="ECO:0007669"/>
    <property type="project" value="InterPro"/>
</dbReference>
<accession>A0A1G2B4F2</accession>
<dbReference type="InterPro" id="IPR009362">
    <property type="entry name" value="YhcG_C"/>
</dbReference>
<organism evidence="3 4">
    <name type="scientific">Candidatus Kerfeldbacteria bacterium RIFCSPHIGHO2_12_FULL_48_17</name>
    <dbReference type="NCBI Taxonomy" id="1798542"/>
    <lineage>
        <taxon>Bacteria</taxon>
        <taxon>Candidatus Kerfeldiibacteriota</taxon>
    </lineage>
</organism>
<dbReference type="Gene3D" id="3.40.1350.10">
    <property type="match status" value="1"/>
</dbReference>
<sequence length="321" mass="38639">MKSSSNKLLGYKQLLSDIRSLLDKNLGRAYQAVDNIRVQTYWQMGERIVREELKHQNRAVYAKQIIQKLSYDFGFSRRLMFEVVEFYKTYPIVHAVRAQLSWTHYGVLIRLKDKEQRLFYEVQILKNKWSYRELENRIRQEEYQKAKKAGKLDFTLPKQLLEPQEVFKDTYDWDFLSLEEDYSEHDLEAALIDDIRKTLLEFGYGFCFMGQQIKLLIAGRYHTIDLLFYHRDLQCVVIIDLKTERFKDAHVGQMNTYLNYFREKDKLSWERDPIGLIICKEKDDEEVHYALGKLKEDIFVAEYKTKLPSEREIQKQLRARR</sequence>
<dbReference type="Pfam" id="PF06250">
    <property type="entry name" value="YhcG_C"/>
    <property type="match status" value="1"/>
</dbReference>
<dbReference type="EMBL" id="MHKD01000018">
    <property type="protein sequence ID" value="OGY84073.1"/>
    <property type="molecule type" value="Genomic_DNA"/>
</dbReference>
<protein>
    <recommendedName>
        <fullName evidence="5">Cytoplasmic protein</fullName>
    </recommendedName>
</protein>
<dbReference type="InterPro" id="IPR041527">
    <property type="entry name" value="YhcG_N"/>
</dbReference>
<evidence type="ECO:0000313" key="4">
    <source>
        <dbReference type="Proteomes" id="UP000176952"/>
    </source>
</evidence>
<feature type="domain" description="YhcG N-terminal" evidence="2">
    <location>
        <begin position="17"/>
        <end position="145"/>
    </location>
</feature>
<feature type="domain" description="YhcG PDDEXK nuclease" evidence="1">
    <location>
        <begin position="164"/>
        <end position="317"/>
    </location>
</feature>
<evidence type="ECO:0008006" key="5">
    <source>
        <dbReference type="Google" id="ProtNLM"/>
    </source>
</evidence>
<reference evidence="3 4" key="1">
    <citation type="journal article" date="2016" name="Nat. Commun.">
        <title>Thousands of microbial genomes shed light on interconnected biogeochemical processes in an aquifer system.</title>
        <authorList>
            <person name="Anantharaman K."/>
            <person name="Brown C.T."/>
            <person name="Hug L.A."/>
            <person name="Sharon I."/>
            <person name="Castelle C.J."/>
            <person name="Probst A.J."/>
            <person name="Thomas B.C."/>
            <person name="Singh A."/>
            <person name="Wilkins M.J."/>
            <person name="Karaoz U."/>
            <person name="Brodie E.L."/>
            <person name="Williams K.H."/>
            <person name="Hubbard S.S."/>
            <person name="Banfield J.F."/>
        </authorList>
    </citation>
    <scope>NUCLEOTIDE SEQUENCE [LARGE SCALE GENOMIC DNA]</scope>
</reference>
<comment type="caution">
    <text evidence="3">The sequence shown here is derived from an EMBL/GenBank/DDBJ whole genome shotgun (WGS) entry which is preliminary data.</text>
</comment>
<evidence type="ECO:0000259" key="1">
    <source>
        <dbReference type="Pfam" id="PF06250"/>
    </source>
</evidence>
<proteinExistence type="predicted"/>
<evidence type="ECO:0000313" key="3">
    <source>
        <dbReference type="EMBL" id="OGY84073.1"/>
    </source>
</evidence>
<dbReference type="AlphaFoldDB" id="A0A1G2B4F2"/>
<dbReference type="PANTHER" id="PTHR30547">
    <property type="entry name" value="UNCHARACTERIZED PROTEIN YHCG-RELATED"/>
    <property type="match status" value="1"/>
</dbReference>
<dbReference type="InterPro" id="IPR053148">
    <property type="entry name" value="PD-DEXK-like_domain"/>
</dbReference>
<name>A0A1G2B4F2_9BACT</name>